<reference evidence="1" key="1">
    <citation type="submission" date="2023-07" db="EMBL/GenBank/DDBJ databases">
        <title>Degradation of tert-butanol by M. austroafricanum TBA100.</title>
        <authorList>
            <person name="Helbich S."/>
            <person name="Vainshtein Y."/>
        </authorList>
    </citation>
    <scope>NUCLEOTIDE SEQUENCE</scope>
    <source>
        <strain evidence="1">TBA100</strain>
    </source>
</reference>
<comment type="caution">
    <text evidence="1">The sequence shown here is derived from an EMBL/GenBank/DDBJ whole genome shotgun (WGS) entry which is preliminary data.</text>
</comment>
<sequence>MRLNARYVQPEVKVSPDAVLPIRLRVGGFMFAMEAVEALDLANQIADAVAELKPPKPPRALEIFNTGKEPS</sequence>
<gene>
    <name evidence="1" type="ORF">QYF68_09960</name>
</gene>
<proteinExistence type="predicted"/>
<dbReference type="RefSeq" id="WP_301161391.1">
    <property type="nucleotide sequence ID" value="NZ_JAUHTC010000038.1"/>
</dbReference>
<evidence type="ECO:0000313" key="2">
    <source>
        <dbReference type="Proteomes" id="UP001172687"/>
    </source>
</evidence>
<organism evidence="1 2">
    <name type="scientific">Mycolicibacterium austroafricanum</name>
    <name type="common">Mycobacterium austroafricanum</name>
    <dbReference type="NCBI Taxonomy" id="39687"/>
    <lineage>
        <taxon>Bacteria</taxon>
        <taxon>Bacillati</taxon>
        <taxon>Actinomycetota</taxon>
        <taxon>Actinomycetes</taxon>
        <taxon>Mycobacteriales</taxon>
        <taxon>Mycobacteriaceae</taxon>
        <taxon>Mycolicibacterium</taxon>
    </lineage>
</organism>
<accession>A0ABT8HBQ3</accession>
<dbReference type="Proteomes" id="UP001172687">
    <property type="component" value="Unassembled WGS sequence"/>
</dbReference>
<keyword evidence="2" id="KW-1185">Reference proteome</keyword>
<protein>
    <submittedName>
        <fullName evidence="1">Uncharacterized protein</fullName>
    </submittedName>
</protein>
<evidence type="ECO:0000313" key="1">
    <source>
        <dbReference type="EMBL" id="MDN4518149.1"/>
    </source>
</evidence>
<dbReference type="EMBL" id="JAUHTC010000038">
    <property type="protein sequence ID" value="MDN4518149.1"/>
    <property type="molecule type" value="Genomic_DNA"/>
</dbReference>
<name>A0ABT8HBQ3_MYCAO</name>